<dbReference type="EMBL" id="JAACXV010000187">
    <property type="protein sequence ID" value="KAF7282133.1"/>
    <property type="molecule type" value="Genomic_DNA"/>
</dbReference>
<dbReference type="Proteomes" id="UP000625711">
    <property type="component" value="Unassembled WGS sequence"/>
</dbReference>
<reference evidence="1" key="1">
    <citation type="submission" date="2020-08" db="EMBL/GenBank/DDBJ databases">
        <title>Genome sequencing and assembly of the red palm weevil Rhynchophorus ferrugineus.</title>
        <authorList>
            <person name="Dias G.B."/>
            <person name="Bergman C.M."/>
            <person name="Manee M."/>
        </authorList>
    </citation>
    <scope>NUCLEOTIDE SEQUENCE</scope>
    <source>
        <strain evidence="1">AA-2017</strain>
        <tissue evidence="1">Whole larva</tissue>
    </source>
</reference>
<keyword evidence="2" id="KW-1185">Reference proteome</keyword>
<feature type="non-terminal residue" evidence="1">
    <location>
        <position position="1"/>
    </location>
</feature>
<proteinExistence type="predicted"/>
<name>A0A834MFY1_RHYFE</name>
<accession>A0A834MFY1</accession>
<organism evidence="1 2">
    <name type="scientific">Rhynchophorus ferrugineus</name>
    <name type="common">Red palm weevil</name>
    <name type="synonym">Curculio ferrugineus</name>
    <dbReference type="NCBI Taxonomy" id="354439"/>
    <lineage>
        <taxon>Eukaryota</taxon>
        <taxon>Metazoa</taxon>
        <taxon>Ecdysozoa</taxon>
        <taxon>Arthropoda</taxon>
        <taxon>Hexapoda</taxon>
        <taxon>Insecta</taxon>
        <taxon>Pterygota</taxon>
        <taxon>Neoptera</taxon>
        <taxon>Endopterygota</taxon>
        <taxon>Coleoptera</taxon>
        <taxon>Polyphaga</taxon>
        <taxon>Cucujiformia</taxon>
        <taxon>Curculionidae</taxon>
        <taxon>Dryophthorinae</taxon>
        <taxon>Rhynchophorus</taxon>
    </lineage>
</organism>
<gene>
    <name evidence="1" type="ORF">GWI33_003122</name>
</gene>
<sequence length="34" mass="3843">QSSLIYTDFLLGTVQNTIEIISVISFTHWCVSNL</sequence>
<protein>
    <submittedName>
        <fullName evidence="1">Uncharacterized protein</fullName>
    </submittedName>
</protein>
<dbReference type="AlphaFoldDB" id="A0A834MFY1"/>
<evidence type="ECO:0000313" key="2">
    <source>
        <dbReference type="Proteomes" id="UP000625711"/>
    </source>
</evidence>
<comment type="caution">
    <text evidence="1">The sequence shown here is derived from an EMBL/GenBank/DDBJ whole genome shotgun (WGS) entry which is preliminary data.</text>
</comment>
<evidence type="ECO:0000313" key="1">
    <source>
        <dbReference type="EMBL" id="KAF7282133.1"/>
    </source>
</evidence>